<dbReference type="Proteomes" id="UP001597227">
    <property type="component" value="Unassembled WGS sequence"/>
</dbReference>
<feature type="chain" id="PRO_5047069617" evidence="1">
    <location>
        <begin position="24"/>
        <end position="282"/>
    </location>
</feature>
<protein>
    <submittedName>
        <fullName evidence="2">Uncharacterized protein</fullName>
    </submittedName>
</protein>
<keyword evidence="3" id="KW-1185">Reference proteome</keyword>
<reference evidence="3" key="1">
    <citation type="journal article" date="2019" name="Int. J. Syst. Evol. Microbiol.">
        <title>The Global Catalogue of Microorganisms (GCM) 10K type strain sequencing project: providing services to taxonomists for standard genome sequencing and annotation.</title>
        <authorList>
            <consortium name="The Broad Institute Genomics Platform"/>
            <consortium name="The Broad Institute Genome Sequencing Center for Infectious Disease"/>
            <person name="Wu L."/>
            <person name="Ma J."/>
        </authorList>
    </citation>
    <scope>NUCLEOTIDE SEQUENCE [LARGE SCALE GENOMIC DNA]</scope>
    <source>
        <strain evidence="3">CCUG 15531</strain>
    </source>
</reference>
<organism evidence="2 3">
    <name type="scientific">Fredinandcohnia salidurans</name>
    <dbReference type="NCBI Taxonomy" id="2595041"/>
    <lineage>
        <taxon>Bacteria</taxon>
        <taxon>Bacillati</taxon>
        <taxon>Bacillota</taxon>
        <taxon>Bacilli</taxon>
        <taxon>Bacillales</taxon>
        <taxon>Bacillaceae</taxon>
        <taxon>Fredinandcohnia</taxon>
    </lineage>
</organism>
<comment type="caution">
    <text evidence="2">The sequence shown here is derived from an EMBL/GenBank/DDBJ whole genome shotgun (WGS) entry which is preliminary data.</text>
</comment>
<evidence type="ECO:0000313" key="3">
    <source>
        <dbReference type="Proteomes" id="UP001597227"/>
    </source>
</evidence>
<dbReference type="RefSeq" id="WP_388038163.1">
    <property type="nucleotide sequence ID" value="NZ_JBHUEK010000017.1"/>
</dbReference>
<keyword evidence="1" id="KW-0732">Signal</keyword>
<gene>
    <name evidence="2" type="ORF">ACFSFW_11185</name>
</gene>
<evidence type="ECO:0000313" key="2">
    <source>
        <dbReference type="EMBL" id="MFD1779232.1"/>
    </source>
</evidence>
<sequence>MKAKTKRLLITGVTAAAIFSSFAIPQVRVEANEFLSLFRVNQLEMVKLTQSDISEIENWFRENKEGSLDLAGIGKLEMSETAGEPTFYATYQSAAEAGYSVPKLGEYEIEGVSVTPATTITFTLNIEKANQLLSQLGSEEQFEDALNEQPFSVSTYDAIQTDYRLNEQHIRYIRTKSPEIKVPEGVSVNELKATLLSLPFLPENVKTQLADIDHIETTLPIPHVEREGSTMTEVRVGDTPGFVVESDEDSYMVWQEDGNIHVIYTQSKIGADELIDLGKQMK</sequence>
<evidence type="ECO:0000256" key="1">
    <source>
        <dbReference type="SAM" id="SignalP"/>
    </source>
</evidence>
<accession>A0ABW4MMG1</accession>
<dbReference type="EMBL" id="JBHUEK010000017">
    <property type="protein sequence ID" value="MFD1779232.1"/>
    <property type="molecule type" value="Genomic_DNA"/>
</dbReference>
<proteinExistence type="predicted"/>
<name>A0ABW4MMG1_9BACI</name>
<feature type="signal peptide" evidence="1">
    <location>
        <begin position="1"/>
        <end position="23"/>
    </location>
</feature>